<keyword evidence="2" id="KW-1185">Reference proteome</keyword>
<evidence type="ECO:0000313" key="2">
    <source>
        <dbReference type="Proteomes" id="UP001549184"/>
    </source>
</evidence>
<name>A0ABV2K1Z4_9GAMM</name>
<proteinExistence type="predicted"/>
<organism evidence="1 2">
    <name type="scientific">Dyella japonica</name>
    <dbReference type="NCBI Taxonomy" id="231455"/>
    <lineage>
        <taxon>Bacteria</taxon>
        <taxon>Pseudomonadati</taxon>
        <taxon>Pseudomonadota</taxon>
        <taxon>Gammaproteobacteria</taxon>
        <taxon>Lysobacterales</taxon>
        <taxon>Rhodanobacteraceae</taxon>
        <taxon>Dyella</taxon>
    </lineage>
</organism>
<gene>
    <name evidence="1" type="ORF">ABIC75_003847</name>
</gene>
<accession>A0ABV2K1Z4</accession>
<comment type="caution">
    <text evidence="1">The sequence shown here is derived from an EMBL/GenBank/DDBJ whole genome shotgun (WGS) entry which is preliminary data.</text>
</comment>
<dbReference type="RefSeq" id="WP_354015480.1">
    <property type="nucleotide sequence ID" value="NZ_JBEPMU010000006.1"/>
</dbReference>
<dbReference type="EMBL" id="JBEPMU010000006">
    <property type="protein sequence ID" value="MET3654109.1"/>
    <property type="molecule type" value="Genomic_DNA"/>
</dbReference>
<reference evidence="1 2" key="1">
    <citation type="submission" date="2024-06" db="EMBL/GenBank/DDBJ databases">
        <title>Sorghum-associated microbial communities from plants grown in Nebraska, USA.</title>
        <authorList>
            <person name="Schachtman D."/>
        </authorList>
    </citation>
    <scope>NUCLEOTIDE SEQUENCE [LARGE SCALE GENOMIC DNA]</scope>
    <source>
        <strain evidence="1 2">1073</strain>
    </source>
</reference>
<sequence>MSVVMAFSTERIVLAWVEDLEQGLEELSRSHRQLHQDALLKDLLQSACSLLALSQTELRELSGADVRLLDNGAGNITSAQDIKQLCARIRHVFRAGTGDNACESTD</sequence>
<protein>
    <submittedName>
        <fullName evidence="1">Uncharacterized protein</fullName>
    </submittedName>
</protein>
<dbReference type="Proteomes" id="UP001549184">
    <property type="component" value="Unassembled WGS sequence"/>
</dbReference>
<evidence type="ECO:0000313" key="1">
    <source>
        <dbReference type="EMBL" id="MET3654109.1"/>
    </source>
</evidence>